<dbReference type="AlphaFoldDB" id="A0A2T4JAU3"/>
<gene>
    <name evidence="2" type="ORF">C5F44_07015</name>
</gene>
<feature type="region of interest" description="Disordered" evidence="1">
    <location>
        <begin position="1"/>
        <end position="24"/>
    </location>
</feature>
<dbReference type="Proteomes" id="UP000241362">
    <property type="component" value="Unassembled WGS sequence"/>
</dbReference>
<evidence type="ECO:0000313" key="3">
    <source>
        <dbReference type="Proteomes" id="UP000241362"/>
    </source>
</evidence>
<evidence type="ECO:0000313" key="2">
    <source>
        <dbReference type="EMBL" id="PTE15030.1"/>
    </source>
</evidence>
<proteinExistence type="predicted"/>
<name>A0A2T4JAU3_FUSBL</name>
<dbReference type="EMBL" id="PZKE01000005">
    <property type="protein sequence ID" value="PTE15030.1"/>
    <property type="molecule type" value="Genomic_DNA"/>
</dbReference>
<protein>
    <submittedName>
        <fullName evidence="2">Uncharacterized protein</fullName>
    </submittedName>
</protein>
<reference evidence="2 3" key="1">
    <citation type="submission" date="2018-03" db="EMBL/GenBank/DDBJ databases">
        <title>Rhodobacter blasticus.</title>
        <authorList>
            <person name="Meyer T.E."/>
            <person name="Miller S."/>
            <person name="Lodha T."/>
            <person name="Gandham S."/>
            <person name="Chintalapati S."/>
            <person name="Chintalapati V.R."/>
        </authorList>
    </citation>
    <scope>NUCLEOTIDE SEQUENCE [LARGE SCALE GENOMIC DNA]</scope>
    <source>
        <strain evidence="2 3">DSM 2131</strain>
    </source>
</reference>
<comment type="caution">
    <text evidence="2">The sequence shown here is derived from an EMBL/GenBank/DDBJ whole genome shotgun (WGS) entry which is preliminary data.</text>
</comment>
<organism evidence="2 3">
    <name type="scientific">Fuscovulum blasticum DSM 2131</name>
    <dbReference type="NCBI Taxonomy" id="1188250"/>
    <lineage>
        <taxon>Bacteria</taxon>
        <taxon>Pseudomonadati</taxon>
        <taxon>Pseudomonadota</taxon>
        <taxon>Alphaproteobacteria</taxon>
        <taxon>Rhodobacterales</taxon>
        <taxon>Paracoccaceae</taxon>
        <taxon>Pseudogemmobacter</taxon>
    </lineage>
</organism>
<keyword evidence="3" id="KW-1185">Reference proteome</keyword>
<feature type="compositionally biased region" description="Basic and acidic residues" evidence="1">
    <location>
        <begin position="7"/>
        <end position="18"/>
    </location>
</feature>
<accession>A0A2T4JAU3</accession>
<evidence type="ECO:0000256" key="1">
    <source>
        <dbReference type="SAM" id="MobiDB-lite"/>
    </source>
</evidence>
<sequence>MLAVDPMSRKSPDERPRIWAEGSQHPPLQPRAFALASVLFAREGLGRLLRRCSVWSHGFSETVASGRWQIPEARLGRIGRVLPTYQQVSRAITAGAALLETAAQTVRPQTATPAEPLLSVPDRTAAAPSGADPLADPDLAAIRALMTAPAEAAADASGVPQEFSVEGGAFTDSPGLPHRIAAAGLGYGLLVLAVPYGAVRAGLAHLNGEDLRKLVEEG</sequence>